<dbReference type="RefSeq" id="WP_163895088.1">
    <property type="nucleotide sequence ID" value="NZ_JAAFYS010000003.1"/>
</dbReference>
<evidence type="ECO:0000256" key="5">
    <source>
        <dbReference type="ARBA" id="ARBA00022801"/>
    </source>
</evidence>
<dbReference type="Pfam" id="PF09721">
    <property type="entry name" value="Exosortase_EpsH"/>
    <property type="match status" value="1"/>
</dbReference>
<dbReference type="InterPro" id="IPR014346">
    <property type="entry name" value="Prenyl_protease-related"/>
</dbReference>
<reference evidence="10 11" key="1">
    <citation type="submission" date="2020-02" db="EMBL/GenBank/DDBJ databases">
        <title>Pseudoroseicyclus tamarix, sp. nov., isolated from offshore sediment of a Tamarix chinensis forest.</title>
        <authorList>
            <person name="Gai Y."/>
        </authorList>
    </citation>
    <scope>NUCLEOTIDE SEQUENCE [LARGE SCALE GENOMIC DNA]</scope>
    <source>
        <strain evidence="10 11">CLL3-39</strain>
    </source>
</reference>
<keyword evidence="5 10" id="KW-0378">Hydrolase</keyword>
<feature type="transmembrane region" description="Helical" evidence="8">
    <location>
        <begin position="95"/>
        <end position="112"/>
    </location>
</feature>
<dbReference type="InterPro" id="IPR003675">
    <property type="entry name" value="Rce1/LyrA-like_dom"/>
</dbReference>
<dbReference type="GO" id="GO:0005886">
    <property type="term" value="C:plasma membrane"/>
    <property type="evidence" value="ECO:0007669"/>
    <property type="project" value="UniProtKB-SubCell"/>
</dbReference>
<dbReference type="GO" id="GO:0080120">
    <property type="term" value="P:CAAX-box protein maturation"/>
    <property type="evidence" value="ECO:0007669"/>
    <property type="project" value="UniProtKB-ARBA"/>
</dbReference>
<feature type="transmembrane region" description="Helical" evidence="8">
    <location>
        <begin position="182"/>
        <end position="201"/>
    </location>
</feature>
<evidence type="ECO:0000256" key="7">
    <source>
        <dbReference type="ARBA" id="ARBA00023136"/>
    </source>
</evidence>
<gene>
    <name evidence="10" type="primary">xrtE</name>
    <name evidence="10" type="ORF">GZA08_15090</name>
</gene>
<feature type="transmembrane region" description="Helical" evidence="8">
    <location>
        <begin position="487"/>
        <end position="504"/>
    </location>
</feature>
<evidence type="ECO:0000256" key="1">
    <source>
        <dbReference type="ARBA" id="ARBA00004651"/>
    </source>
</evidence>
<keyword evidence="4 8" id="KW-0812">Transmembrane</keyword>
<organism evidence="10 11">
    <name type="scientific">Pseudoroseicyclus tamaricis</name>
    <dbReference type="NCBI Taxonomy" id="2705421"/>
    <lineage>
        <taxon>Bacteria</taxon>
        <taxon>Pseudomonadati</taxon>
        <taxon>Pseudomonadota</taxon>
        <taxon>Alphaproteobacteria</taxon>
        <taxon>Rhodobacterales</taxon>
        <taxon>Paracoccaceae</taxon>
        <taxon>Pseudoroseicyclus</taxon>
    </lineage>
</organism>
<evidence type="ECO:0000313" key="10">
    <source>
        <dbReference type="EMBL" id="NDV02294.1"/>
    </source>
</evidence>
<evidence type="ECO:0000256" key="4">
    <source>
        <dbReference type="ARBA" id="ARBA00022692"/>
    </source>
</evidence>
<evidence type="ECO:0000313" key="11">
    <source>
        <dbReference type="Proteomes" id="UP000474757"/>
    </source>
</evidence>
<dbReference type="InterPro" id="IPR019127">
    <property type="entry name" value="Exosortase"/>
</dbReference>
<dbReference type="InterPro" id="IPR026392">
    <property type="entry name" value="Exo/Archaeosortase_dom"/>
</dbReference>
<feature type="transmembrane region" description="Helical" evidence="8">
    <location>
        <begin position="150"/>
        <end position="170"/>
    </location>
</feature>
<dbReference type="EC" id="3.4.22.-" evidence="10"/>
<dbReference type="Proteomes" id="UP000474757">
    <property type="component" value="Unassembled WGS sequence"/>
</dbReference>
<dbReference type="InterPro" id="IPR026420">
    <property type="entry name" value="Exo_VPEID"/>
</dbReference>
<evidence type="ECO:0000256" key="2">
    <source>
        <dbReference type="ARBA" id="ARBA00022475"/>
    </source>
</evidence>
<dbReference type="NCBIfam" id="TIGR04162">
    <property type="entry name" value="exo_VPEID"/>
    <property type="match status" value="1"/>
</dbReference>
<feature type="transmembrane region" description="Helical" evidence="8">
    <location>
        <begin position="297"/>
        <end position="315"/>
    </location>
</feature>
<feature type="transmembrane region" description="Helical" evidence="8">
    <location>
        <begin position="59"/>
        <end position="75"/>
    </location>
</feature>
<feature type="transmembrane region" description="Helical" evidence="8">
    <location>
        <begin position="221"/>
        <end position="243"/>
    </location>
</feature>
<sequence>MSTGTESQTYPQRPWPRIALFGLLALAEIAALAVVYQVLADFQCADMGLFAACRALQSLPARALVGLAAAAMLVWARPAGLGALGPRGAPFPWPWVHGVGILLMFAPALIAPSGNLATLGATALALWSVGAVVTGLGWLLWLAAPRDLAALVRSIGPPGALLLLVALLLPDVVRLAGPLWNLQAMAAATLGGAALLLDAMGETVHVDVAAAILGTQTFSVRVANSCSGIEGIVLVLAFGSLYALLFRQTIHLGRFFALVLPLAMLASWLLNMLRIAALVKIGSNGAEELAVGGFHSHAGWIFFCLVALGLVALMETLPWLHRDRPAKSAPRWAEDLAAACIVPFIVFMLTGLVGNAIFPEPELAYPLRMALVALSLWPFRRIYREMICEPSPASLAAGMLIGVVWAITAPAGSGGLMAQLAGLAPAALLGWVMVRVLGTSLIVPLVEEVFFRGYILLDWLDGPGWPRKVLAIAASTLPFALLHGRPVAALLAGLVFAALALRWGRVSDAIWAHVVANFVIALWALAAGDFSLI</sequence>
<feature type="transmembrane region" description="Helical" evidence="8">
    <location>
        <begin position="124"/>
        <end position="144"/>
    </location>
</feature>
<feature type="transmembrane region" description="Helical" evidence="8">
    <location>
        <begin position="255"/>
        <end position="277"/>
    </location>
</feature>
<keyword evidence="7 8" id="KW-0472">Membrane</keyword>
<keyword evidence="6 8" id="KW-1133">Transmembrane helix</keyword>
<keyword evidence="3 10" id="KW-0645">Protease</keyword>
<dbReference type="GO" id="GO:0004175">
    <property type="term" value="F:endopeptidase activity"/>
    <property type="evidence" value="ECO:0007669"/>
    <property type="project" value="UniProtKB-ARBA"/>
</dbReference>
<dbReference type="Pfam" id="PF02517">
    <property type="entry name" value="Rce1-like"/>
    <property type="match status" value="1"/>
</dbReference>
<dbReference type="NCBIfam" id="TIGR03008">
    <property type="entry name" value="pepcterm_CAAX"/>
    <property type="match status" value="1"/>
</dbReference>
<feature type="domain" description="CAAX prenyl protease 2/Lysostaphin resistance protein A-like" evidence="9">
    <location>
        <begin position="431"/>
        <end position="519"/>
    </location>
</feature>
<feature type="transmembrane region" description="Helical" evidence="8">
    <location>
        <begin position="510"/>
        <end position="532"/>
    </location>
</feature>
<evidence type="ECO:0000256" key="6">
    <source>
        <dbReference type="ARBA" id="ARBA00022989"/>
    </source>
</evidence>
<accession>A0A6B2K1F4</accession>
<keyword evidence="11" id="KW-1185">Reference proteome</keyword>
<name>A0A6B2K1F4_9RHOB</name>
<dbReference type="AlphaFoldDB" id="A0A6B2K1F4"/>
<comment type="caution">
    <text evidence="10">The sequence shown here is derived from an EMBL/GenBank/DDBJ whole genome shotgun (WGS) entry which is preliminary data.</text>
</comment>
<dbReference type="GO" id="GO:0006508">
    <property type="term" value="P:proteolysis"/>
    <property type="evidence" value="ECO:0007669"/>
    <property type="project" value="UniProtKB-KW"/>
</dbReference>
<feature type="transmembrane region" description="Helical" evidence="8">
    <location>
        <begin position="395"/>
        <end position="417"/>
    </location>
</feature>
<feature type="transmembrane region" description="Helical" evidence="8">
    <location>
        <begin position="336"/>
        <end position="358"/>
    </location>
</feature>
<feature type="transmembrane region" description="Helical" evidence="8">
    <location>
        <begin position="18"/>
        <end position="39"/>
    </location>
</feature>
<comment type="subcellular location">
    <subcellularLocation>
        <location evidence="1">Cell membrane</location>
        <topology evidence="1">Multi-pass membrane protein</topology>
    </subcellularLocation>
</comment>
<protein>
    <submittedName>
        <fullName evidence="10">Exosortase E/protease, VPEID-CTERM system</fullName>
        <ecNumber evidence="10">3.4.22.-</ecNumber>
    </submittedName>
</protein>
<evidence type="ECO:0000259" key="9">
    <source>
        <dbReference type="Pfam" id="PF02517"/>
    </source>
</evidence>
<dbReference type="EMBL" id="JAAGAB010000003">
    <property type="protein sequence ID" value="NDV02294.1"/>
    <property type="molecule type" value="Genomic_DNA"/>
</dbReference>
<feature type="transmembrane region" description="Helical" evidence="8">
    <location>
        <begin position="423"/>
        <end position="446"/>
    </location>
</feature>
<evidence type="ECO:0000256" key="8">
    <source>
        <dbReference type="SAM" id="Phobius"/>
    </source>
</evidence>
<evidence type="ECO:0000256" key="3">
    <source>
        <dbReference type="ARBA" id="ARBA00022670"/>
    </source>
</evidence>
<proteinExistence type="predicted"/>
<keyword evidence="2" id="KW-1003">Cell membrane</keyword>
<dbReference type="NCBIfam" id="TIGR04178">
    <property type="entry name" value="exo_archaeo"/>
    <property type="match status" value="1"/>
</dbReference>